<sequence length="49" mass="6413">MGRNERWSWFWLVHYLWRAYPFKKDAEILTGTTRYFKQSWKEFYRQYEL</sequence>
<protein>
    <submittedName>
        <fullName evidence="1">Uncharacterized protein</fullName>
    </submittedName>
</protein>
<dbReference type="EMBL" id="CP045892">
    <property type="protein sequence ID" value="QQP52580.1"/>
    <property type="molecule type" value="Genomic_DNA"/>
</dbReference>
<evidence type="ECO:0000313" key="1">
    <source>
        <dbReference type="EMBL" id="QQP52580.1"/>
    </source>
</evidence>
<dbReference type="AlphaFoldDB" id="A0A7T8HME9"/>
<dbReference type="Proteomes" id="UP000595437">
    <property type="component" value="Chromosome 3"/>
</dbReference>
<reference evidence="2" key="1">
    <citation type="submission" date="2021-01" db="EMBL/GenBank/DDBJ databases">
        <title>Caligus Genome Assembly.</title>
        <authorList>
            <person name="Gallardo-Escarate C."/>
        </authorList>
    </citation>
    <scope>NUCLEOTIDE SEQUENCE [LARGE SCALE GENOMIC DNA]</scope>
</reference>
<evidence type="ECO:0000313" key="2">
    <source>
        <dbReference type="Proteomes" id="UP000595437"/>
    </source>
</evidence>
<organism evidence="1 2">
    <name type="scientific">Caligus rogercresseyi</name>
    <name type="common">Sea louse</name>
    <dbReference type="NCBI Taxonomy" id="217165"/>
    <lineage>
        <taxon>Eukaryota</taxon>
        <taxon>Metazoa</taxon>
        <taxon>Ecdysozoa</taxon>
        <taxon>Arthropoda</taxon>
        <taxon>Crustacea</taxon>
        <taxon>Multicrustacea</taxon>
        <taxon>Hexanauplia</taxon>
        <taxon>Copepoda</taxon>
        <taxon>Siphonostomatoida</taxon>
        <taxon>Caligidae</taxon>
        <taxon>Caligus</taxon>
    </lineage>
</organism>
<keyword evidence="2" id="KW-1185">Reference proteome</keyword>
<proteinExistence type="predicted"/>
<gene>
    <name evidence="1" type="ORF">FKW44_004769</name>
</gene>
<name>A0A7T8HME9_CALRO</name>
<accession>A0A7T8HME9</accession>